<dbReference type="NCBIfam" id="TIGR01662">
    <property type="entry name" value="HAD-SF-IIIA"/>
    <property type="match status" value="1"/>
</dbReference>
<comment type="caution">
    <text evidence="8">The sequence shown here is derived from an EMBL/GenBank/DDBJ whole genome shotgun (WGS) entry which is preliminary data.</text>
</comment>
<dbReference type="EMBL" id="ATDL01000022">
    <property type="protein sequence ID" value="ERJ57288.1"/>
    <property type="molecule type" value="Genomic_DNA"/>
</dbReference>
<dbReference type="InterPro" id="IPR023214">
    <property type="entry name" value="HAD_sf"/>
</dbReference>
<dbReference type="PANTHER" id="PTHR42891:SF1">
    <property type="entry name" value="D-GLYCERO-BETA-D-MANNO-HEPTOSE-1,7-BISPHOSPHATE 7-PHOSPHATASE"/>
    <property type="match status" value="1"/>
</dbReference>
<evidence type="ECO:0000256" key="4">
    <source>
        <dbReference type="ARBA" id="ARBA00022723"/>
    </source>
</evidence>
<dbReference type="Pfam" id="PF13242">
    <property type="entry name" value="Hydrolase_like"/>
    <property type="match status" value="1"/>
</dbReference>
<dbReference type="InterPro" id="IPR006543">
    <property type="entry name" value="Histidinol-phos"/>
</dbReference>
<protein>
    <recommendedName>
        <fullName evidence="7">D,D-heptose 1,7-bisphosphate phosphatase</fullName>
    </recommendedName>
</protein>
<keyword evidence="5" id="KW-0378">Hydrolase</keyword>
<dbReference type="NCBIfam" id="TIGR01656">
    <property type="entry name" value="Histidinol-ppas"/>
    <property type="match status" value="1"/>
</dbReference>
<reference evidence="8 9" key="1">
    <citation type="journal article" date="2013" name="Genome Announc.">
        <title>The Draft Genome Sequence of Sphingomonas paucimobilis Strain HER1398 (Proteobacteria), Host to the Giant PAU Phage, Indicates That It Is a Member of the Genus Sphingobacterium (Bacteroidetes).</title>
        <authorList>
            <person name="White R.A.III."/>
            <person name="Suttle C.A."/>
        </authorList>
    </citation>
    <scope>NUCLEOTIDE SEQUENCE [LARGE SCALE GENOMIC DNA]</scope>
    <source>
        <strain evidence="8 9">HER1398</strain>
    </source>
</reference>
<organism evidence="8 9">
    <name type="scientific">Sphingobacterium paucimobilis HER1398</name>
    <dbReference type="NCBI Taxonomy" id="1346330"/>
    <lineage>
        <taxon>Bacteria</taxon>
        <taxon>Pseudomonadati</taxon>
        <taxon>Bacteroidota</taxon>
        <taxon>Sphingobacteriia</taxon>
        <taxon>Sphingobacteriales</taxon>
        <taxon>Sphingobacteriaceae</taxon>
        <taxon>Sphingobacterium</taxon>
    </lineage>
</organism>
<evidence type="ECO:0000256" key="3">
    <source>
        <dbReference type="ARBA" id="ARBA00022490"/>
    </source>
</evidence>
<comment type="subcellular location">
    <subcellularLocation>
        <location evidence="1">Cytoplasm</location>
    </subcellularLocation>
</comment>
<keyword evidence="4" id="KW-0479">Metal-binding</keyword>
<dbReference type="GO" id="GO:0005737">
    <property type="term" value="C:cytoplasm"/>
    <property type="evidence" value="ECO:0007669"/>
    <property type="project" value="UniProtKB-SubCell"/>
</dbReference>
<keyword evidence="9" id="KW-1185">Reference proteome</keyword>
<dbReference type="eggNOG" id="COG0241">
    <property type="taxonomic scope" value="Bacteria"/>
</dbReference>
<accession>U2J3R3</accession>
<evidence type="ECO:0000256" key="2">
    <source>
        <dbReference type="ARBA" id="ARBA00005628"/>
    </source>
</evidence>
<dbReference type="SUPFAM" id="SSF56784">
    <property type="entry name" value="HAD-like"/>
    <property type="match status" value="1"/>
</dbReference>
<proteinExistence type="inferred from homology"/>
<evidence type="ECO:0000256" key="7">
    <source>
        <dbReference type="ARBA" id="ARBA00031828"/>
    </source>
</evidence>
<dbReference type="GO" id="GO:0046872">
    <property type="term" value="F:metal ion binding"/>
    <property type="evidence" value="ECO:0007669"/>
    <property type="project" value="UniProtKB-KW"/>
</dbReference>
<evidence type="ECO:0000313" key="9">
    <source>
        <dbReference type="Proteomes" id="UP000016584"/>
    </source>
</evidence>
<dbReference type="InterPro" id="IPR006549">
    <property type="entry name" value="HAD-SF_hydro_IIIA"/>
</dbReference>
<dbReference type="Proteomes" id="UP000016584">
    <property type="component" value="Unassembled WGS sequence"/>
</dbReference>
<dbReference type="GO" id="GO:0016791">
    <property type="term" value="F:phosphatase activity"/>
    <property type="evidence" value="ECO:0007669"/>
    <property type="project" value="InterPro"/>
</dbReference>
<sequence>MKRCIFLDKDGTLIRDVPYNVDISKISFYEDIFESLQQLVASGYSLILISNQSGIARRYFDERALRLAFDHIGNEFLHQGLPILDYYFCPHLETSTCSCRKPLPGMIEQAALKHQINLSQSWMVGDILADTAAGRAAGCRTILIDRSGLERSLPLANHPSFAPDYVLDDFKNVSYTISNFNHTHDEYTRKANTKNL</sequence>
<gene>
    <name evidence="8" type="ORF">M472_00765</name>
</gene>
<dbReference type="InterPro" id="IPR004446">
    <property type="entry name" value="Heptose_bisP_phosphatase"/>
</dbReference>
<keyword evidence="6" id="KW-0119">Carbohydrate metabolism</keyword>
<comment type="similarity">
    <text evidence="2">Belongs to the GmhB family.</text>
</comment>
<evidence type="ECO:0000256" key="6">
    <source>
        <dbReference type="ARBA" id="ARBA00023277"/>
    </source>
</evidence>
<evidence type="ECO:0000313" key="8">
    <source>
        <dbReference type="EMBL" id="ERJ57288.1"/>
    </source>
</evidence>
<dbReference type="OrthoDB" id="9813880at2"/>
<evidence type="ECO:0000256" key="5">
    <source>
        <dbReference type="ARBA" id="ARBA00022801"/>
    </source>
</evidence>
<dbReference type="PANTHER" id="PTHR42891">
    <property type="entry name" value="D-GLYCERO-BETA-D-MANNO-HEPTOSE-1,7-BISPHOSPHATE 7-PHOSPHATASE"/>
    <property type="match status" value="1"/>
</dbReference>
<dbReference type="RefSeq" id="WP_021072019.1">
    <property type="nucleotide sequence ID" value="NZ_ATDL01000022.1"/>
</dbReference>
<dbReference type="PATRIC" id="fig|1346330.5.peg.4018"/>
<dbReference type="AlphaFoldDB" id="U2J3R3"/>
<keyword evidence="3" id="KW-0963">Cytoplasm</keyword>
<dbReference type="CDD" id="cd07503">
    <property type="entry name" value="HAD_HisB-N"/>
    <property type="match status" value="1"/>
</dbReference>
<dbReference type="GO" id="GO:0005975">
    <property type="term" value="P:carbohydrate metabolic process"/>
    <property type="evidence" value="ECO:0007669"/>
    <property type="project" value="InterPro"/>
</dbReference>
<name>U2J3R3_9SPHI</name>
<dbReference type="STRING" id="1346330.M472_00765"/>
<dbReference type="Gene3D" id="3.40.50.1000">
    <property type="entry name" value="HAD superfamily/HAD-like"/>
    <property type="match status" value="1"/>
</dbReference>
<evidence type="ECO:0000256" key="1">
    <source>
        <dbReference type="ARBA" id="ARBA00004496"/>
    </source>
</evidence>
<dbReference type="InterPro" id="IPR036412">
    <property type="entry name" value="HAD-like_sf"/>
</dbReference>